<feature type="region of interest" description="Disordered" evidence="1">
    <location>
        <begin position="593"/>
        <end position="648"/>
    </location>
</feature>
<dbReference type="PANTHER" id="PTHR12751">
    <property type="entry name" value="PHOSPHATASE AND ACTIN REGULATOR PHACTR"/>
    <property type="match status" value="1"/>
</dbReference>
<dbReference type="STRING" id="212602.A0A420HTE7"/>
<feature type="region of interest" description="Disordered" evidence="1">
    <location>
        <begin position="241"/>
        <end position="265"/>
    </location>
</feature>
<dbReference type="Proteomes" id="UP000286134">
    <property type="component" value="Unassembled WGS sequence"/>
</dbReference>
<dbReference type="PANTHER" id="PTHR12751:SF18">
    <property type="entry name" value="PHOSPHATASE AND ACTIN REGULATOR 1"/>
    <property type="match status" value="1"/>
</dbReference>
<dbReference type="EMBL" id="MCFK01004864">
    <property type="protein sequence ID" value="RKF60696.1"/>
    <property type="molecule type" value="Genomic_DNA"/>
</dbReference>
<feature type="region of interest" description="Disordered" evidence="1">
    <location>
        <begin position="692"/>
        <end position="753"/>
    </location>
</feature>
<feature type="compositionally biased region" description="Low complexity" evidence="1">
    <location>
        <begin position="163"/>
        <end position="179"/>
    </location>
</feature>
<sequence length="814" mass="88303">MAALLQLYPQPSNTMSLIQSRPSASGNLSTKPHNQVNRHTSNNKIHIHRNSLNGINSSLPISKYPSQSFAASIAPYAFSSTPELNPLGYSTTTSKDFGTNIKTSHQKFNDNSTLRSSENENRTNIQKEASNFPLLSTRSPIGNKATLTDESAPSSSRSIRPGSAANNSSNSNQNISFSSTHNTSKLPPGRYRRAYSQSIDLSNNTSSATVQHNFNELEPLSICTFKDFSLQMPQLTDFSLNTSSCGKHERSGSHEPLRNRPKSCQSNVPAIFSQKSTQNSFSLKQDQHHLNNYRDQLESRLSLSSSNRPYSSHKHDENSDDKKPALANNFKIGSALQNDTLTVGKQNASLESPNYSSTVDNMKLVPELTVPTNVSRISSSDAIKRTFNPSPLSKPVDMIPESPATKKSFASAVNTALQQPLGSIPSPTIASTNDSPAAVHLTALKKKDGKKRKNSRLRRAFSFGSASELRNASSSGMSGFDLGSNPTERKEDMNQEYLDAEQIRIAQQQEAGGIGSGIYTGQGRLFAGSTDNLSISSTASSASIMIRKMGKGMKKSTRSIVGLFRPRNIAESSSDSSSPGVSETQVSIVNVEAERGSSSQGTTSSFSDKLGAVSQKKGKPVIQMDSKSPDPGHNDISSSENPSANRNILGGEKERSESLAAVKKGTGLVSDNLLTLMTPQKTGSTVFQVSQIIPGNDTPNSTAPSTPNDDQQGDLGNSTSAYGSDDYFDSAVRLQGSPKSQPGTPSSIGKRNTKFSPRIQFYDTWPSREYDRRGEIATCNRLTPMLAQQIKEELNSFKMEMEVHENSKIYTHFF</sequence>
<feature type="compositionally biased region" description="Polar residues" evidence="1">
    <location>
        <begin position="468"/>
        <end position="477"/>
    </location>
</feature>
<feature type="compositionally biased region" description="Basic and acidic residues" evidence="1">
    <location>
        <begin position="313"/>
        <end position="324"/>
    </location>
</feature>
<evidence type="ECO:0000313" key="2">
    <source>
        <dbReference type="EMBL" id="RKF60696.1"/>
    </source>
</evidence>
<feature type="compositionally biased region" description="Polar residues" evidence="1">
    <location>
        <begin position="635"/>
        <end position="646"/>
    </location>
</feature>
<feature type="region of interest" description="Disordered" evidence="1">
    <location>
        <begin position="302"/>
        <end position="325"/>
    </location>
</feature>
<feature type="region of interest" description="Disordered" evidence="1">
    <location>
        <begin position="98"/>
        <end position="190"/>
    </location>
</feature>
<comment type="caution">
    <text evidence="2">The sequence shown here is derived from an EMBL/GenBank/DDBJ whole genome shotgun (WGS) entry which is preliminary data.</text>
</comment>
<proteinExistence type="predicted"/>
<name>A0A420HTE7_9PEZI</name>
<feature type="region of interest" description="Disordered" evidence="1">
    <location>
        <begin position="17"/>
        <end position="36"/>
    </location>
</feature>
<dbReference type="AlphaFoldDB" id="A0A420HTE7"/>
<protein>
    <recommendedName>
        <fullName evidence="4">Protein BNI4</fullName>
    </recommendedName>
</protein>
<feature type="compositionally biased region" description="Polar residues" evidence="1">
    <location>
        <begin position="109"/>
        <end position="158"/>
    </location>
</feature>
<feature type="compositionally biased region" description="Polar residues" evidence="1">
    <location>
        <begin position="692"/>
        <end position="722"/>
    </location>
</feature>
<dbReference type="GO" id="GO:0003779">
    <property type="term" value="F:actin binding"/>
    <property type="evidence" value="ECO:0007669"/>
    <property type="project" value="TreeGrafter"/>
</dbReference>
<feature type="region of interest" description="Disordered" evidence="1">
    <location>
        <begin position="468"/>
        <end position="488"/>
    </location>
</feature>
<evidence type="ECO:0000313" key="3">
    <source>
        <dbReference type="Proteomes" id="UP000286134"/>
    </source>
</evidence>
<feature type="compositionally biased region" description="Low complexity" evidence="1">
    <location>
        <begin position="596"/>
        <end position="607"/>
    </location>
</feature>
<organism evidence="2 3">
    <name type="scientific">Erysiphe neolycopersici</name>
    <dbReference type="NCBI Taxonomy" id="212602"/>
    <lineage>
        <taxon>Eukaryota</taxon>
        <taxon>Fungi</taxon>
        <taxon>Dikarya</taxon>
        <taxon>Ascomycota</taxon>
        <taxon>Pezizomycotina</taxon>
        <taxon>Leotiomycetes</taxon>
        <taxon>Erysiphales</taxon>
        <taxon>Erysiphaceae</taxon>
        <taxon>Erysiphe</taxon>
    </lineage>
</organism>
<gene>
    <name evidence="2" type="ORF">OnM2_048027</name>
</gene>
<feature type="compositionally biased region" description="Polar residues" evidence="1">
    <location>
        <begin position="737"/>
        <end position="750"/>
    </location>
</feature>
<evidence type="ECO:0000256" key="1">
    <source>
        <dbReference type="SAM" id="MobiDB-lite"/>
    </source>
</evidence>
<dbReference type="GO" id="GO:0030036">
    <property type="term" value="P:actin cytoskeleton organization"/>
    <property type="evidence" value="ECO:0007669"/>
    <property type="project" value="TreeGrafter"/>
</dbReference>
<keyword evidence="3" id="KW-1185">Reference proteome</keyword>
<reference evidence="2 3" key="1">
    <citation type="journal article" date="2018" name="BMC Genomics">
        <title>Comparative genome analyses reveal sequence features reflecting distinct modes of host-adaptation between dicot and monocot powdery mildew.</title>
        <authorList>
            <person name="Wu Y."/>
            <person name="Ma X."/>
            <person name="Pan Z."/>
            <person name="Kale S.D."/>
            <person name="Song Y."/>
            <person name="King H."/>
            <person name="Zhang Q."/>
            <person name="Presley C."/>
            <person name="Deng X."/>
            <person name="Wei C.I."/>
            <person name="Xiao S."/>
        </authorList>
    </citation>
    <scope>NUCLEOTIDE SEQUENCE [LARGE SCALE GENOMIC DNA]</scope>
    <source>
        <strain evidence="2">UMSG2</strain>
    </source>
</reference>
<evidence type="ECO:0008006" key="4">
    <source>
        <dbReference type="Google" id="ProtNLM"/>
    </source>
</evidence>
<accession>A0A420HTE7</accession>
<feature type="compositionally biased region" description="Basic and acidic residues" evidence="1">
    <location>
        <begin position="246"/>
        <end position="258"/>
    </location>
</feature>
<dbReference type="OrthoDB" id="5563016at2759"/>